<dbReference type="EMBL" id="MLYV02000502">
    <property type="protein sequence ID" value="PSR88825.1"/>
    <property type="molecule type" value="Genomic_DNA"/>
</dbReference>
<reference evidence="2 3" key="1">
    <citation type="submission" date="2018-02" db="EMBL/GenBank/DDBJ databases">
        <title>Genome sequence of the basidiomycete white-rot fungus Phlebia centrifuga.</title>
        <authorList>
            <person name="Granchi Z."/>
            <person name="Peng M."/>
            <person name="de Vries R.P."/>
            <person name="Hilden K."/>
            <person name="Makela M.R."/>
            <person name="Grigoriev I."/>
            <person name="Riley R."/>
        </authorList>
    </citation>
    <scope>NUCLEOTIDE SEQUENCE [LARGE SCALE GENOMIC DNA]</scope>
    <source>
        <strain evidence="2 3">FBCC195</strain>
    </source>
</reference>
<proteinExistence type="predicted"/>
<evidence type="ECO:0000313" key="1">
    <source>
        <dbReference type="EMBL" id="PSR88825.1"/>
    </source>
</evidence>
<sequence length="159" mass="18012">MRGQSTTQRPPFYDTLLPCIGQELDLMTEVPQWLYAMPQPSMSSDGCHPVEFCVNGLRGICLSDALVEGNVRGLANAEEQVANDVGSRVLYRIKMKSHSTKENPFLQVGPGYIELKHLYLLEVRRIDKHSWQPILAIGRRTALWGIESWNRHTISYAEA</sequence>
<comment type="caution">
    <text evidence="2">The sequence shown here is derived from an EMBL/GenBank/DDBJ whole genome shotgun (WGS) entry which is preliminary data.</text>
</comment>
<evidence type="ECO:0000313" key="3">
    <source>
        <dbReference type="Proteomes" id="UP000186601"/>
    </source>
</evidence>
<dbReference type="OrthoDB" id="2789160at2759"/>
<dbReference type="EMBL" id="MLYV02000198">
    <property type="protein sequence ID" value="PSS32102.1"/>
    <property type="molecule type" value="Genomic_DNA"/>
</dbReference>
<evidence type="ECO:0000313" key="2">
    <source>
        <dbReference type="EMBL" id="PSS32102.1"/>
    </source>
</evidence>
<name>A0A2R6RPZ6_9APHY</name>
<keyword evidence="3" id="KW-1185">Reference proteome</keyword>
<accession>A0A2R6RPZ6</accession>
<gene>
    <name evidence="2" type="ORF">PHLCEN_2v2143</name>
    <name evidence="1" type="ORF">PHLCEN_2v4974</name>
</gene>
<protein>
    <submittedName>
        <fullName evidence="2">Uncharacterized protein</fullName>
    </submittedName>
</protein>
<organism evidence="2 3">
    <name type="scientific">Hermanssonia centrifuga</name>
    <dbReference type="NCBI Taxonomy" id="98765"/>
    <lineage>
        <taxon>Eukaryota</taxon>
        <taxon>Fungi</taxon>
        <taxon>Dikarya</taxon>
        <taxon>Basidiomycota</taxon>
        <taxon>Agaricomycotina</taxon>
        <taxon>Agaricomycetes</taxon>
        <taxon>Polyporales</taxon>
        <taxon>Meruliaceae</taxon>
        <taxon>Hermanssonia</taxon>
    </lineage>
</organism>
<dbReference type="AlphaFoldDB" id="A0A2R6RPZ6"/>
<dbReference type="Proteomes" id="UP000186601">
    <property type="component" value="Unassembled WGS sequence"/>
</dbReference>